<dbReference type="Proteomes" id="UP000570474">
    <property type="component" value="Unassembled WGS sequence"/>
</dbReference>
<dbReference type="PANTHER" id="PTHR42879">
    <property type="entry name" value="3-OXOACYL-(ACYL-CARRIER-PROTEIN) REDUCTASE"/>
    <property type="match status" value="1"/>
</dbReference>
<dbReference type="Gene3D" id="3.40.50.720">
    <property type="entry name" value="NAD(P)-binding Rossmann-like Domain"/>
    <property type="match status" value="1"/>
</dbReference>
<protein>
    <submittedName>
        <fullName evidence="3">SDR family oxidoreductase</fullName>
    </submittedName>
</protein>
<dbReference type="FunFam" id="3.40.50.720:FF:000084">
    <property type="entry name" value="Short-chain dehydrogenase reductase"/>
    <property type="match status" value="1"/>
</dbReference>
<dbReference type="InterPro" id="IPR002347">
    <property type="entry name" value="SDR_fam"/>
</dbReference>
<dbReference type="PANTHER" id="PTHR42879:SF2">
    <property type="entry name" value="3-OXOACYL-[ACYL-CARRIER-PROTEIN] REDUCTASE FABG"/>
    <property type="match status" value="1"/>
</dbReference>
<dbReference type="Pfam" id="PF13561">
    <property type="entry name" value="adh_short_C2"/>
    <property type="match status" value="1"/>
</dbReference>
<evidence type="ECO:0000259" key="2">
    <source>
        <dbReference type="SMART" id="SM00822"/>
    </source>
</evidence>
<dbReference type="InterPro" id="IPR050259">
    <property type="entry name" value="SDR"/>
</dbReference>
<evidence type="ECO:0000256" key="1">
    <source>
        <dbReference type="ARBA" id="ARBA00006484"/>
    </source>
</evidence>
<keyword evidence="4" id="KW-1185">Reference proteome</keyword>
<gene>
    <name evidence="3" type="ORF">HGH92_21030</name>
</gene>
<name>A0A847RVA4_9BACT</name>
<dbReference type="InterPro" id="IPR036291">
    <property type="entry name" value="NAD(P)-bd_dom_sf"/>
</dbReference>
<proteinExistence type="inferred from homology"/>
<evidence type="ECO:0000313" key="4">
    <source>
        <dbReference type="Proteomes" id="UP000570474"/>
    </source>
</evidence>
<comment type="caution">
    <text evidence="3">The sequence shown here is derived from an EMBL/GenBank/DDBJ whole genome shotgun (WGS) entry which is preliminary data.</text>
</comment>
<dbReference type="SMART" id="SM00822">
    <property type="entry name" value="PKS_KR"/>
    <property type="match status" value="1"/>
</dbReference>
<dbReference type="PRINTS" id="PR00080">
    <property type="entry name" value="SDRFAMILY"/>
</dbReference>
<sequence length="249" mass="26117">MKGKTILITGGTSGLGAAAARAFAAMEARVIFCGRRLAEGLQLETNIRPDGGEATFVQADVTNEQEVEHLLNETCRRYGPPDVAFNNAGANLYTGPLEQMTSRQFSDTLAVNLTGIFHSLKYEILAMKAHGGSIINTASTAGVKGVGQGIAAYVAAKHGVIGLTKAAALEQARHNIRVNALVVSAIQTEQWLQRMAAKPGMQEKIAAGMPIGRISTVEDIIPLILFLASEQSTYITGAAIPVDGGITAG</sequence>
<dbReference type="InterPro" id="IPR057326">
    <property type="entry name" value="KR_dom"/>
</dbReference>
<feature type="domain" description="Ketoreductase" evidence="2">
    <location>
        <begin position="4"/>
        <end position="194"/>
    </location>
</feature>
<dbReference type="CDD" id="cd05233">
    <property type="entry name" value="SDR_c"/>
    <property type="match status" value="1"/>
</dbReference>
<organism evidence="3 4">
    <name type="scientific">Chitinophaga varians</name>
    <dbReference type="NCBI Taxonomy" id="2202339"/>
    <lineage>
        <taxon>Bacteria</taxon>
        <taxon>Pseudomonadati</taxon>
        <taxon>Bacteroidota</taxon>
        <taxon>Chitinophagia</taxon>
        <taxon>Chitinophagales</taxon>
        <taxon>Chitinophagaceae</taxon>
        <taxon>Chitinophaga</taxon>
    </lineage>
</organism>
<dbReference type="SUPFAM" id="SSF51735">
    <property type="entry name" value="NAD(P)-binding Rossmann-fold domains"/>
    <property type="match status" value="1"/>
</dbReference>
<dbReference type="RefSeq" id="WP_168872710.1">
    <property type="nucleotide sequence ID" value="NZ_JABAIA010000002.1"/>
</dbReference>
<evidence type="ECO:0000313" key="3">
    <source>
        <dbReference type="EMBL" id="NLR66806.1"/>
    </source>
</evidence>
<reference evidence="3 4" key="1">
    <citation type="submission" date="2020-04" db="EMBL/GenBank/DDBJ databases">
        <authorList>
            <person name="Yin C."/>
        </authorList>
    </citation>
    <scope>NUCLEOTIDE SEQUENCE [LARGE SCALE GENOMIC DNA]</scope>
    <source>
        <strain evidence="3 4">Ae27</strain>
    </source>
</reference>
<comment type="similarity">
    <text evidence="1">Belongs to the short-chain dehydrogenases/reductases (SDR) family.</text>
</comment>
<accession>A0A847RVA4</accession>
<dbReference type="PRINTS" id="PR00081">
    <property type="entry name" value="GDHRDH"/>
</dbReference>
<dbReference type="AlphaFoldDB" id="A0A847RVA4"/>
<dbReference type="EMBL" id="JABAIA010000002">
    <property type="protein sequence ID" value="NLR66806.1"/>
    <property type="molecule type" value="Genomic_DNA"/>
</dbReference>